<dbReference type="OrthoDB" id="450111at2"/>
<dbReference type="InterPro" id="IPR025638">
    <property type="entry name" value="DUF4336"/>
</dbReference>
<dbReference type="PANTHER" id="PTHR33835:SF1">
    <property type="entry name" value="METALLO-BETA-LACTAMASE DOMAIN-CONTAINING PROTEIN"/>
    <property type="match status" value="1"/>
</dbReference>
<sequence length="233" mass="26641">MLKQVDHCIWVAEQPLKFLGLEVGTRMTVILQLDSSLLLISPIEINSDLKQTLDNLGTVKYIIAPNLFHHLYLEHSQQLYPQAKIIAPPGIETKQPNLEIALTFDQDLINFNGELEYTPFQGFQGFIPPKIVKVNEIVFFHPNSKTLIITDSAFNFDCNFPFTTQLASRIIGSYQSLKPSWLEKIAIRDKETTRKAINKILAWDFQRVIMAHGNIVEENAKEKLTVGYQWLVS</sequence>
<dbReference type="SUPFAM" id="SSF56281">
    <property type="entry name" value="Metallo-hydrolase/oxidoreductase"/>
    <property type="match status" value="1"/>
</dbReference>
<proteinExistence type="predicted"/>
<protein>
    <recommendedName>
        <fullName evidence="3">DUF4336 domain-containing protein</fullName>
    </recommendedName>
</protein>
<dbReference type="Proteomes" id="UP000003781">
    <property type="component" value="Unassembled WGS sequence"/>
</dbReference>
<dbReference type="Pfam" id="PF14234">
    <property type="entry name" value="DUF4336"/>
    <property type="match status" value="1"/>
</dbReference>
<evidence type="ECO:0000313" key="1">
    <source>
        <dbReference type="EMBL" id="EAZ91294.1"/>
    </source>
</evidence>
<dbReference type="eggNOG" id="COG4221">
    <property type="taxonomic scope" value="Bacteria"/>
</dbReference>
<reference evidence="1 2" key="1">
    <citation type="submission" date="2007-03" db="EMBL/GenBank/DDBJ databases">
        <authorList>
            <person name="Stal L."/>
            <person name="Ferriera S."/>
            <person name="Johnson J."/>
            <person name="Kravitz S."/>
            <person name="Beeson K."/>
            <person name="Sutton G."/>
            <person name="Rogers Y.-H."/>
            <person name="Friedman R."/>
            <person name="Frazier M."/>
            <person name="Venter J.C."/>
        </authorList>
    </citation>
    <scope>NUCLEOTIDE SEQUENCE [LARGE SCALE GENOMIC DNA]</scope>
    <source>
        <strain evidence="1 2">CCY0110</strain>
    </source>
</reference>
<dbReference type="RefSeq" id="WP_008275685.1">
    <property type="nucleotide sequence ID" value="NZ_AAXW01000015.1"/>
</dbReference>
<evidence type="ECO:0008006" key="3">
    <source>
        <dbReference type="Google" id="ProtNLM"/>
    </source>
</evidence>
<dbReference type="EMBL" id="AAXW01000015">
    <property type="protein sequence ID" value="EAZ91294.1"/>
    <property type="molecule type" value="Genomic_DNA"/>
</dbReference>
<gene>
    <name evidence="1" type="ORF">CY0110_11742</name>
</gene>
<accession>A3IQL9</accession>
<dbReference type="AlphaFoldDB" id="A3IQL9"/>
<evidence type="ECO:0000313" key="2">
    <source>
        <dbReference type="Proteomes" id="UP000003781"/>
    </source>
</evidence>
<dbReference type="PANTHER" id="PTHR33835">
    <property type="entry name" value="YALI0C07656P"/>
    <property type="match status" value="1"/>
</dbReference>
<name>A3IQL9_9CHRO</name>
<dbReference type="InterPro" id="IPR036866">
    <property type="entry name" value="RibonucZ/Hydroxyglut_hydro"/>
</dbReference>
<keyword evidence="2" id="KW-1185">Reference proteome</keyword>
<organism evidence="1 2">
    <name type="scientific">Crocosphaera chwakensis CCY0110</name>
    <dbReference type="NCBI Taxonomy" id="391612"/>
    <lineage>
        <taxon>Bacteria</taxon>
        <taxon>Bacillati</taxon>
        <taxon>Cyanobacteriota</taxon>
        <taxon>Cyanophyceae</taxon>
        <taxon>Oscillatoriophycideae</taxon>
        <taxon>Chroococcales</taxon>
        <taxon>Aphanothecaceae</taxon>
        <taxon>Crocosphaera</taxon>
        <taxon>Crocosphaera chwakensis</taxon>
    </lineage>
</organism>
<comment type="caution">
    <text evidence="1">The sequence shown here is derived from an EMBL/GenBank/DDBJ whole genome shotgun (WGS) entry which is preliminary data.</text>
</comment>